<evidence type="ECO:0000313" key="9">
    <source>
        <dbReference type="Proteomes" id="UP001501940"/>
    </source>
</evidence>
<dbReference type="InterPro" id="IPR008983">
    <property type="entry name" value="Tumour_necrosis_fac-like_dom"/>
</dbReference>
<dbReference type="GO" id="GO:0005164">
    <property type="term" value="F:tumor necrosis factor receptor binding"/>
    <property type="evidence" value="ECO:0007669"/>
    <property type="project" value="InterPro"/>
</dbReference>
<keyword evidence="9" id="KW-1185">Reference proteome</keyword>
<dbReference type="Pfam" id="PF00229">
    <property type="entry name" value="TNF"/>
    <property type="match status" value="1"/>
</dbReference>
<organism evidence="8 9">
    <name type="scientific">Amphiprion ocellaris</name>
    <name type="common">Clown anemonefish</name>
    <dbReference type="NCBI Taxonomy" id="80972"/>
    <lineage>
        <taxon>Eukaryota</taxon>
        <taxon>Metazoa</taxon>
        <taxon>Chordata</taxon>
        <taxon>Craniata</taxon>
        <taxon>Vertebrata</taxon>
        <taxon>Euteleostomi</taxon>
        <taxon>Actinopterygii</taxon>
        <taxon>Neopterygii</taxon>
        <taxon>Teleostei</taxon>
        <taxon>Neoteleostei</taxon>
        <taxon>Acanthomorphata</taxon>
        <taxon>Ovalentaria</taxon>
        <taxon>Pomacentridae</taxon>
        <taxon>Amphiprion</taxon>
    </lineage>
</organism>
<dbReference type="PANTHER" id="PTHR11471">
    <property type="entry name" value="TUMOR NECROSIS FACTOR FAMILY MEMBER"/>
    <property type="match status" value="1"/>
</dbReference>
<dbReference type="GeneTree" id="ENSGT00940000171469"/>
<keyword evidence="4 6" id="KW-0472">Membrane</keyword>
<dbReference type="SUPFAM" id="SSF49842">
    <property type="entry name" value="TNF-like"/>
    <property type="match status" value="1"/>
</dbReference>
<evidence type="ECO:0000256" key="4">
    <source>
        <dbReference type="ARBA" id="ARBA00023136"/>
    </source>
</evidence>
<evidence type="ECO:0000256" key="3">
    <source>
        <dbReference type="ARBA" id="ARBA00022514"/>
    </source>
</evidence>
<dbReference type="SMART" id="SM00207">
    <property type="entry name" value="TNF"/>
    <property type="match status" value="1"/>
</dbReference>
<evidence type="ECO:0000256" key="1">
    <source>
        <dbReference type="ARBA" id="ARBA00004370"/>
    </source>
</evidence>
<sequence length="250" mass="27573">MEGHEFWQVGGGGGGEAGLHRHDSANQRLIQKVTRLYRMAQFTVVALLLLVSGALALLITVGLGGRCHVSPDGETVSVSFQAKVSADSHSTDGNIQQGTGRFEASTDVQTPSAMLTVHRGNQTVGKYLQWETAHCGGGFHYSSGDLVVPRDGFYRVFLQITYQSNGEHCPVLEMKLNNKVFCFTASYPIDTILLTSYDTVRCSKELWTKSLYTSGLFKLEANARLRVTATYPKFIARNHYEVFFGAERLP</sequence>
<comment type="similarity">
    <text evidence="2">Belongs to the tumor necrosis factor family.</text>
</comment>
<dbReference type="GO" id="GO:0005125">
    <property type="term" value="F:cytokine activity"/>
    <property type="evidence" value="ECO:0007669"/>
    <property type="project" value="UniProtKB-KW"/>
</dbReference>
<evidence type="ECO:0000256" key="5">
    <source>
        <dbReference type="SAM" id="MobiDB-lite"/>
    </source>
</evidence>
<reference evidence="8" key="2">
    <citation type="submission" date="2025-08" db="UniProtKB">
        <authorList>
            <consortium name="Ensembl"/>
        </authorList>
    </citation>
    <scope>IDENTIFICATION</scope>
</reference>
<dbReference type="GO" id="GO:0016020">
    <property type="term" value="C:membrane"/>
    <property type="evidence" value="ECO:0007669"/>
    <property type="project" value="UniProtKB-SubCell"/>
</dbReference>
<feature type="region of interest" description="Disordered" evidence="5">
    <location>
        <begin position="1"/>
        <end position="20"/>
    </location>
</feature>
<dbReference type="InterPro" id="IPR006052">
    <property type="entry name" value="TNF_dom"/>
</dbReference>
<feature type="transmembrane region" description="Helical" evidence="6">
    <location>
        <begin position="42"/>
        <end position="63"/>
    </location>
</feature>
<keyword evidence="6" id="KW-1133">Transmembrane helix</keyword>
<name>A0AAQ5ZQM9_AMPOC</name>
<dbReference type="AlphaFoldDB" id="A0AAQ5ZQM9"/>
<keyword evidence="6" id="KW-0812">Transmembrane</keyword>
<protein>
    <recommendedName>
        <fullName evidence="7">THD domain-containing protein</fullName>
    </recommendedName>
</protein>
<keyword evidence="3" id="KW-0202">Cytokine</keyword>
<reference evidence="8 9" key="1">
    <citation type="submission" date="2022-01" db="EMBL/GenBank/DDBJ databases">
        <title>A chromosome-scale genome assembly of the false clownfish, Amphiprion ocellaris.</title>
        <authorList>
            <person name="Ryu T."/>
        </authorList>
    </citation>
    <scope>NUCLEOTIDE SEQUENCE [LARGE SCALE GENOMIC DNA]</scope>
</reference>
<comment type="subcellular location">
    <subcellularLocation>
        <location evidence="1">Membrane</location>
    </subcellularLocation>
</comment>
<dbReference type="GO" id="GO:0005615">
    <property type="term" value="C:extracellular space"/>
    <property type="evidence" value="ECO:0007669"/>
    <property type="project" value="UniProtKB-KW"/>
</dbReference>
<dbReference type="PANTHER" id="PTHR11471:SF24">
    <property type="entry name" value="TUMOR NECROSIS FACTOR LIGAND SUPERFAMILY MEMBER 15"/>
    <property type="match status" value="1"/>
</dbReference>
<dbReference type="PROSITE" id="PS50049">
    <property type="entry name" value="THD_2"/>
    <property type="match status" value="1"/>
</dbReference>
<dbReference type="Ensembl" id="ENSAOCT00000085371.1">
    <property type="protein sequence ID" value="ENSAOCP00000066776.1"/>
    <property type="gene ID" value="ENSAOCG00000029142.1"/>
</dbReference>
<dbReference type="Proteomes" id="UP001501940">
    <property type="component" value="Chromosome 6"/>
</dbReference>
<accession>A0AAQ5ZQM9</accession>
<reference evidence="8" key="3">
    <citation type="submission" date="2025-09" db="UniProtKB">
        <authorList>
            <consortium name="Ensembl"/>
        </authorList>
    </citation>
    <scope>IDENTIFICATION</scope>
</reference>
<evidence type="ECO:0000256" key="6">
    <source>
        <dbReference type="SAM" id="Phobius"/>
    </source>
</evidence>
<evidence type="ECO:0000256" key="2">
    <source>
        <dbReference type="ARBA" id="ARBA00008670"/>
    </source>
</evidence>
<proteinExistence type="inferred from homology"/>
<feature type="domain" description="THD" evidence="7">
    <location>
        <begin position="111"/>
        <end position="249"/>
    </location>
</feature>
<dbReference type="Gene3D" id="2.60.120.40">
    <property type="match status" value="1"/>
</dbReference>
<dbReference type="GO" id="GO:0006955">
    <property type="term" value="P:immune response"/>
    <property type="evidence" value="ECO:0007669"/>
    <property type="project" value="InterPro"/>
</dbReference>
<evidence type="ECO:0000259" key="7">
    <source>
        <dbReference type="PROSITE" id="PS50049"/>
    </source>
</evidence>
<evidence type="ECO:0000313" key="8">
    <source>
        <dbReference type="Ensembl" id="ENSAOCP00000066776.1"/>
    </source>
</evidence>